<proteinExistence type="predicted"/>
<reference evidence="1 2" key="1">
    <citation type="submission" date="2019-06" db="EMBL/GenBank/DDBJ databases">
        <title>Draft genomes of female and male turbot (Scophthalmus maximus).</title>
        <authorList>
            <person name="Xu H."/>
            <person name="Xu X.-W."/>
            <person name="Shao C."/>
            <person name="Chen S."/>
        </authorList>
    </citation>
    <scope>NUCLEOTIDE SEQUENCE [LARGE SCALE GENOMIC DNA]</scope>
    <source>
        <strain evidence="1">Ysfricsl-2016a</strain>
        <tissue evidence="1">Blood</tissue>
    </source>
</reference>
<name>A0A6A4SUC3_SCOMX</name>
<dbReference type="Proteomes" id="UP000438429">
    <property type="component" value="Unassembled WGS sequence"/>
</dbReference>
<comment type="caution">
    <text evidence="1">The sequence shown here is derived from an EMBL/GenBank/DDBJ whole genome shotgun (WGS) entry which is preliminary data.</text>
</comment>
<organism evidence="1 2">
    <name type="scientific">Scophthalmus maximus</name>
    <name type="common">Turbot</name>
    <name type="synonym">Psetta maxima</name>
    <dbReference type="NCBI Taxonomy" id="52904"/>
    <lineage>
        <taxon>Eukaryota</taxon>
        <taxon>Metazoa</taxon>
        <taxon>Chordata</taxon>
        <taxon>Craniata</taxon>
        <taxon>Vertebrata</taxon>
        <taxon>Euteleostomi</taxon>
        <taxon>Actinopterygii</taxon>
        <taxon>Neopterygii</taxon>
        <taxon>Teleostei</taxon>
        <taxon>Neoteleostei</taxon>
        <taxon>Acanthomorphata</taxon>
        <taxon>Carangaria</taxon>
        <taxon>Pleuronectiformes</taxon>
        <taxon>Pleuronectoidei</taxon>
        <taxon>Scophthalmidae</taxon>
        <taxon>Scophthalmus</taxon>
    </lineage>
</organism>
<protein>
    <submittedName>
        <fullName evidence="1">Uncharacterized protein</fullName>
    </submittedName>
</protein>
<dbReference type="EMBL" id="VEVO01000009">
    <property type="protein sequence ID" value="KAF0037563.1"/>
    <property type="molecule type" value="Genomic_DNA"/>
</dbReference>
<accession>A0A6A4SUC3</accession>
<sequence>MQDVGFVYNLKRYNRRRTTQCCEKDARIEVAKKTPQNAPTAINSAWDINQSDFLHQQAGQYEEVLLDR</sequence>
<evidence type="ECO:0000313" key="1">
    <source>
        <dbReference type="EMBL" id="KAF0037563.1"/>
    </source>
</evidence>
<gene>
    <name evidence="1" type="ORF">F2P81_010437</name>
</gene>
<evidence type="ECO:0000313" key="2">
    <source>
        <dbReference type="Proteomes" id="UP000438429"/>
    </source>
</evidence>
<dbReference type="AlphaFoldDB" id="A0A6A4SUC3"/>